<comment type="caution">
    <text evidence="1">The sequence shown here is derived from an EMBL/GenBank/DDBJ whole genome shotgun (WGS) entry which is preliminary data.</text>
</comment>
<name>A0A9Q3KKB4_9BASI</name>
<dbReference type="EMBL" id="AVOT02112550">
    <property type="protein sequence ID" value="MBW0582462.1"/>
    <property type="molecule type" value="Genomic_DNA"/>
</dbReference>
<gene>
    <name evidence="1" type="ORF">O181_122177</name>
</gene>
<dbReference type="AlphaFoldDB" id="A0A9Q3KKB4"/>
<reference evidence="1" key="1">
    <citation type="submission" date="2021-03" db="EMBL/GenBank/DDBJ databases">
        <title>Draft genome sequence of rust myrtle Austropuccinia psidii MF-1, a brazilian biotype.</title>
        <authorList>
            <person name="Quecine M.C."/>
            <person name="Pachon D.M.R."/>
            <person name="Bonatelli M.L."/>
            <person name="Correr F.H."/>
            <person name="Franceschini L.M."/>
            <person name="Leite T.F."/>
            <person name="Margarido G.R.A."/>
            <person name="Almeida C.A."/>
            <person name="Ferrarezi J.A."/>
            <person name="Labate C.A."/>
        </authorList>
    </citation>
    <scope>NUCLEOTIDE SEQUENCE</scope>
    <source>
        <strain evidence="1">MF-1</strain>
    </source>
</reference>
<dbReference type="Proteomes" id="UP000765509">
    <property type="component" value="Unassembled WGS sequence"/>
</dbReference>
<evidence type="ECO:0000313" key="1">
    <source>
        <dbReference type="EMBL" id="MBW0582462.1"/>
    </source>
</evidence>
<evidence type="ECO:0000313" key="2">
    <source>
        <dbReference type="Proteomes" id="UP000765509"/>
    </source>
</evidence>
<organism evidence="1 2">
    <name type="scientific">Austropuccinia psidii MF-1</name>
    <dbReference type="NCBI Taxonomy" id="1389203"/>
    <lineage>
        <taxon>Eukaryota</taxon>
        <taxon>Fungi</taxon>
        <taxon>Dikarya</taxon>
        <taxon>Basidiomycota</taxon>
        <taxon>Pucciniomycotina</taxon>
        <taxon>Pucciniomycetes</taxon>
        <taxon>Pucciniales</taxon>
        <taxon>Sphaerophragmiaceae</taxon>
        <taxon>Austropuccinia</taxon>
    </lineage>
</organism>
<accession>A0A9Q3KKB4</accession>
<sequence length="126" mass="14653">MESYLRIKSFLGQEKNIELLGGCSPFYFKDKELVEEPKSFIHRPEEVVGNDPSFGERRPSGVYQLQKCPKTLTRDLRRNSKVLRTIKERAKAKPIGTYLTHKGTGSPNWNHLQWTVFSIWLELLCN</sequence>
<protein>
    <submittedName>
        <fullName evidence="1">Uncharacterized protein</fullName>
    </submittedName>
</protein>
<proteinExistence type="predicted"/>
<keyword evidence="2" id="KW-1185">Reference proteome</keyword>